<keyword evidence="4" id="KW-1185">Reference proteome</keyword>
<proteinExistence type="predicted"/>
<keyword evidence="1" id="KW-0175">Coiled coil</keyword>
<evidence type="ECO:0000256" key="1">
    <source>
        <dbReference type="SAM" id="Coils"/>
    </source>
</evidence>
<name>A0AAW0QT15_9PEZI</name>
<feature type="coiled-coil region" evidence="1">
    <location>
        <begin position="252"/>
        <end position="321"/>
    </location>
</feature>
<evidence type="ECO:0000313" key="4">
    <source>
        <dbReference type="Proteomes" id="UP001392437"/>
    </source>
</evidence>
<dbReference type="Proteomes" id="UP001392437">
    <property type="component" value="Unassembled WGS sequence"/>
</dbReference>
<protein>
    <submittedName>
        <fullName evidence="3">Uncharacterized protein</fullName>
    </submittedName>
</protein>
<evidence type="ECO:0000313" key="3">
    <source>
        <dbReference type="EMBL" id="KAK8106021.1"/>
    </source>
</evidence>
<gene>
    <name evidence="3" type="ORF">PG999_009380</name>
</gene>
<organism evidence="3 4">
    <name type="scientific">Apiospora kogelbergensis</name>
    <dbReference type="NCBI Taxonomy" id="1337665"/>
    <lineage>
        <taxon>Eukaryota</taxon>
        <taxon>Fungi</taxon>
        <taxon>Dikarya</taxon>
        <taxon>Ascomycota</taxon>
        <taxon>Pezizomycotina</taxon>
        <taxon>Sordariomycetes</taxon>
        <taxon>Xylariomycetidae</taxon>
        <taxon>Amphisphaeriales</taxon>
        <taxon>Apiosporaceae</taxon>
        <taxon>Apiospora</taxon>
    </lineage>
</organism>
<accession>A0AAW0QT15</accession>
<feature type="region of interest" description="Disordered" evidence="2">
    <location>
        <begin position="1"/>
        <end position="26"/>
    </location>
</feature>
<dbReference type="Gene3D" id="1.20.5.1000">
    <property type="entry name" value="arf6 gtpase in complex with a specific effector, jip4"/>
    <property type="match status" value="1"/>
</dbReference>
<evidence type="ECO:0000256" key="2">
    <source>
        <dbReference type="SAM" id="MobiDB-lite"/>
    </source>
</evidence>
<dbReference type="AlphaFoldDB" id="A0AAW0QT15"/>
<comment type="caution">
    <text evidence="3">The sequence shown here is derived from an EMBL/GenBank/DDBJ whole genome shotgun (WGS) entry which is preliminary data.</text>
</comment>
<dbReference type="EMBL" id="JAQQWP010000008">
    <property type="protein sequence ID" value="KAK8106021.1"/>
    <property type="molecule type" value="Genomic_DNA"/>
</dbReference>
<feature type="compositionally biased region" description="Basic residues" evidence="2">
    <location>
        <begin position="1"/>
        <end position="10"/>
    </location>
</feature>
<sequence length="525" mass="61342">MAAHPFKRSLLRSASPTGSARSSFGASRRHVVSRRFSGGSLMRSHRSEVSKELTLQGEREFFALMELLSNISRRSSSLKDAWVKLISERETCLSEVDKMQEQFEEYTEIIERKEKEQSQHHHYHEEREKEVSKLHLELNAVLASVSEYKKKLTDRDTDLDNTRRELHEHQEMTSLLRSEHDEMKQSLGAFQLKLKSSEEERSHARKDAEKHHGDLRHLNHKYSELHAKFSELTSKHESTHKELLSSDLEESLRKANHKCHEFSSKIEELTKSYEKRVQEVHRLKHTVSEVECERDELHHSLEELKWKAEENNSKWEDAEDRCGKWKLKWEHSDRESPSIREEIRLFRAEKTELRETKAKKVEELRVALVEKDRISADFHAEGKKAEEHHRKISLLQETIRRHEASIKERTESIRVLHERVENLGTERDDARGKCGDLTIEVEQLQASVTSLTTEITVIQEKQDAVCEQLSECETRYEEQMSEQMRAHAKSSSSGGDRTVRHFFSRTSTSNDAVHGSSHHISAIEE</sequence>
<reference evidence="3 4" key="1">
    <citation type="submission" date="2023-01" db="EMBL/GenBank/DDBJ databases">
        <title>Analysis of 21 Apiospora genomes using comparative genomics revels a genus with tremendous synthesis potential of carbohydrate active enzymes and secondary metabolites.</title>
        <authorList>
            <person name="Sorensen T."/>
        </authorList>
    </citation>
    <scope>NUCLEOTIDE SEQUENCE [LARGE SCALE GENOMIC DNA]</scope>
    <source>
        <strain evidence="3 4">CBS 117206</strain>
    </source>
</reference>